<dbReference type="RefSeq" id="WP_200777494.1">
    <property type="nucleotide sequence ID" value="NZ_BMEN01000004.1"/>
</dbReference>
<dbReference type="STRING" id="1195760.SAMN05444281_2238"/>
<dbReference type="PANTHER" id="PTHR21659:SF42">
    <property type="entry name" value="UPF0057 MEMBRANE PROTEIN ZK632.10-RELATED"/>
    <property type="match status" value="1"/>
</dbReference>
<dbReference type="InterPro" id="IPR000612">
    <property type="entry name" value="PMP3"/>
</dbReference>
<proteinExistence type="inferred from homology"/>
<evidence type="ECO:0000256" key="4">
    <source>
        <dbReference type="ARBA" id="ARBA00022989"/>
    </source>
</evidence>
<comment type="similarity">
    <text evidence="2">Belongs to the UPF0057 (PMP3) family.</text>
</comment>
<evidence type="ECO:0000256" key="6">
    <source>
        <dbReference type="SAM" id="Phobius"/>
    </source>
</evidence>
<name>A0A1M5W5M6_9FLAO</name>
<evidence type="ECO:0000256" key="3">
    <source>
        <dbReference type="ARBA" id="ARBA00022692"/>
    </source>
</evidence>
<evidence type="ECO:0000256" key="2">
    <source>
        <dbReference type="ARBA" id="ARBA00009530"/>
    </source>
</evidence>
<dbReference type="AlphaFoldDB" id="A0A1M5W5M6"/>
<keyword evidence="5 6" id="KW-0472">Membrane</keyword>
<keyword evidence="8" id="KW-1185">Reference proteome</keyword>
<dbReference type="PANTHER" id="PTHR21659">
    <property type="entry name" value="HYDROPHOBIC PROTEIN RCI2 LOW TEMPERATURE AND SALT RESPONSIVE PROTEIN LTI6 -RELATED"/>
    <property type="match status" value="1"/>
</dbReference>
<reference evidence="8" key="1">
    <citation type="submission" date="2016-11" db="EMBL/GenBank/DDBJ databases">
        <authorList>
            <person name="Varghese N."/>
            <person name="Submissions S."/>
        </authorList>
    </citation>
    <scope>NUCLEOTIDE SEQUENCE [LARGE SCALE GENOMIC DNA]</scope>
    <source>
        <strain evidence="8">DSM 100572</strain>
    </source>
</reference>
<dbReference type="Proteomes" id="UP000184109">
    <property type="component" value="Unassembled WGS sequence"/>
</dbReference>
<sequence>MTNKLLLIILAILLPPLAVYLKRGADKHLLINIVLCFVFFLPAIIHGMWVVMQD</sequence>
<gene>
    <name evidence="7" type="ORF">SAMN05444281_2238</name>
</gene>
<dbReference type="PROSITE" id="PS01309">
    <property type="entry name" value="UPF0057"/>
    <property type="match status" value="1"/>
</dbReference>
<evidence type="ECO:0000256" key="1">
    <source>
        <dbReference type="ARBA" id="ARBA00004370"/>
    </source>
</evidence>
<accession>A0A1M5W5M6</accession>
<protein>
    <submittedName>
        <fullName evidence="7">Uncharacterized membrane protein YqaE, homolog of Blt101, UPF0057 family</fullName>
    </submittedName>
</protein>
<dbReference type="GO" id="GO:0016020">
    <property type="term" value="C:membrane"/>
    <property type="evidence" value="ECO:0007669"/>
    <property type="project" value="UniProtKB-SubCell"/>
</dbReference>
<organism evidence="7 8">
    <name type="scientific">Wenyingzhuangia marina</name>
    <dbReference type="NCBI Taxonomy" id="1195760"/>
    <lineage>
        <taxon>Bacteria</taxon>
        <taxon>Pseudomonadati</taxon>
        <taxon>Bacteroidota</taxon>
        <taxon>Flavobacteriia</taxon>
        <taxon>Flavobacteriales</taxon>
        <taxon>Flavobacteriaceae</taxon>
        <taxon>Wenyingzhuangia</taxon>
    </lineage>
</organism>
<keyword evidence="4 6" id="KW-1133">Transmembrane helix</keyword>
<dbReference type="Pfam" id="PF01679">
    <property type="entry name" value="Pmp3"/>
    <property type="match status" value="1"/>
</dbReference>
<dbReference type="EMBL" id="FQXQ01000004">
    <property type="protein sequence ID" value="SHH82738.1"/>
    <property type="molecule type" value="Genomic_DNA"/>
</dbReference>
<comment type="subcellular location">
    <subcellularLocation>
        <location evidence="1">Membrane</location>
    </subcellularLocation>
</comment>
<evidence type="ECO:0000313" key="8">
    <source>
        <dbReference type="Proteomes" id="UP000184109"/>
    </source>
</evidence>
<feature type="transmembrane region" description="Helical" evidence="6">
    <location>
        <begin position="28"/>
        <end position="51"/>
    </location>
</feature>
<evidence type="ECO:0000256" key="5">
    <source>
        <dbReference type="ARBA" id="ARBA00023136"/>
    </source>
</evidence>
<keyword evidence="3 6" id="KW-0812">Transmembrane</keyword>
<evidence type="ECO:0000313" key="7">
    <source>
        <dbReference type="EMBL" id="SHH82738.1"/>
    </source>
</evidence>